<proteinExistence type="predicted"/>
<protein>
    <submittedName>
        <fullName evidence="1">Uncharacterized protein</fullName>
    </submittedName>
</protein>
<evidence type="ECO:0000313" key="1">
    <source>
        <dbReference type="EMBL" id="ALX04285.1"/>
    </source>
</evidence>
<dbReference type="Proteomes" id="UP000067689">
    <property type="component" value="Chromosome"/>
</dbReference>
<reference evidence="1 2" key="1">
    <citation type="journal article" date="1991" name="Int. J. Syst. Bacteriol.">
        <title>Description of the erythromycin-producing bacterium Arthrobacter sp. strain NRRL B-3381 as Aeromicrobium erythreum gen. nov., sp. nov.</title>
        <authorList>
            <person name="Miller E.S."/>
            <person name="Woese C.R."/>
            <person name="Brenner S."/>
        </authorList>
    </citation>
    <scope>NUCLEOTIDE SEQUENCE [LARGE SCALE GENOMIC DNA]</scope>
    <source>
        <strain evidence="1 2">AR18</strain>
    </source>
</reference>
<dbReference type="KEGG" id="aer:AERYTH_06005"/>
<gene>
    <name evidence="1" type="ORF">AERYTH_06005</name>
</gene>
<accession>A0A0U4CU04</accession>
<keyword evidence="2" id="KW-1185">Reference proteome</keyword>
<dbReference type="AlphaFoldDB" id="A0A0U4CU04"/>
<sequence length="145" mass="15712">MDERGRHVVSDGVVTAASGPVVEGSALPFACVDDEGRGTHEKVVKKQAIRCSLSRICGVCGETLTRPVAFVGTPDEALDGEFAFPPCHVACARQVAADPRQRLGHAEQPHRWVLVSTAGFDLVRPARRGDPVWFRPNSVLERETL</sequence>
<dbReference type="PATRIC" id="fig|2041.4.peg.1252"/>
<organism evidence="1 2">
    <name type="scientific">Aeromicrobium erythreum</name>
    <dbReference type="NCBI Taxonomy" id="2041"/>
    <lineage>
        <taxon>Bacteria</taxon>
        <taxon>Bacillati</taxon>
        <taxon>Actinomycetota</taxon>
        <taxon>Actinomycetes</taxon>
        <taxon>Propionibacteriales</taxon>
        <taxon>Nocardioidaceae</taxon>
        <taxon>Aeromicrobium</taxon>
    </lineage>
</organism>
<name>A0A0U4CU04_9ACTN</name>
<dbReference type="EMBL" id="CP011502">
    <property type="protein sequence ID" value="ALX04285.1"/>
    <property type="molecule type" value="Genomic_DNA"/>
</dbReference>
<evidence type="ECO:0000313" key="2">
    <source>
        <dbReference type="Proteomes" id="UP000067689"/>
    </source>
</evidence>